<evidence type="ECO:0000313" key="2">
    <source>
        <dbReference type="EMBL" id="KAK9819552.1"/>
    </source>
</evidence>
<feature type="compositionally biased region" description="Polar residues" evidence="1">
    <location>
        <begin position="141"/>
        <end position="159"/>
    </location>
</feature>
<dbReference type="Pfam" id="PF04749">
    <property type="entry name" value="PLAC8"/>
    <property type="match status" value="1"/>
</dbReference>
<name>A0AAW1QDR5_9CHLO</name>
<dbReference type="InterPro" id="IPR006461">
    <property type="entry name" value="PLAC_motif_containing"/>
</dbReference>
<reference evidence="2 3" key="1">
    <citation type="journal article" date="2024" name="Nat. Commun.">
        <title>Phylogenomics reveals the evolutionary origins of lichenization in chlorophyte algae.</title>
        <authorList>
            <person name="Puginier C."/>
            <person name="Libourel C."/>
            <person name="Otte J."/>
            <person name="Skaloud P."/>
            <person name="Haon M."/>
            <person name="Grisel S."/>
            <person name="Petersen M."/>
            <person name="Berrin J.G."/>
            <person name="Delaux P.M."/>
            <person name="Dal Grande F."/>
            <person name="Keller J."/>
        </authorList>
    </citation>
    <scope>NUCLEOTIDE SEQUENCE [LARGE SCALE GENOMIC DNA]</scope>
    <source>
        <strain evidence="2 3">SAG 2145</strain>
    </source>
</reference>
<gene>
    <name evidence="2" type="ORF">WJX74_011017</name>
</gene>
<feature type="region of interest" description="Disordered" evidence="1">
    <location>
        <begin position="134"/>
        <end position="159"/>
    </location>
</feature>
<evidence type="ECO:0000313" key="3">
    <source>
        <dbReference type="Proteomes" id="UP001438707"/>
    </source>
</evidence>
<dbReference type="EMBL" id="JALJOS010000046">
    <property type="protein sequence ID" value="KAK9819552.1"/>
    <property type="molecule type" value="Genomic_DNA"/>
</dbReference>
<evidence type="ECO:0000256" key="1">
    <source>
        <dbReference type="SAM" id="MobiDB-lite"/>
    </source>
</evidence>
<dbReference type="Proteomes" id="UP001438707">
    <property type="component" value="Unassembled WGS sequence"/>
</dbReference>
<protein>
    <submittedName>
        <fullName evidence="2">Uncharacterized protein</fullName>
    </submittedName>
</protein>
<dbReference type="NCBIfam" id="TIGR01571">
    <property type="entry name" value="A_thal_Cys_rich"/>
    <property type="match status" value="1"/>
</dbReference>
<dbReference type="PANTHER" id="PTHR15907">
    <property type="entry name" value="DUF614 FAMILY PROTEIN-RELATED"/>
    <property type="match status" value="1"/>
</dbReference>
<organism evidence="2 3">
    <name type="scientific">Apatococcus lobatus</name>
    <dbReference type="NCBI Taxonomy" id="904363"/>
    <lineage>
        <taxon>Eukaryota</taxon>
        <taxon>Viridiplantae</taxon>
        <taxon>Chlorophyta</taxon>
        <taxon>core chlorophytes</taxon>
        <taxon>Trebouxiophyceae</taxon>
        <taxon>Chlorellales</taxon>
        <taxon>Chlorellaceae</taxon>
        <taxon>Apatococcus</taxon>
    </lineage>
</organism>
<dbReference type="AlphaFoldDB" id="A0AAW1QDR5"/>
<comment type="caution">
    <text evidence="2">The sequence shown here is derived from an EMBL/GenBank/DDBJ whole genome shotgun (WGS) entry which is preliminary data.</text>
</comment>
<sequence length="159" mass="17493">MNVNGRQEERDWHAGLYDCCSGWDSTLLCLQGWLTPCWMFGDNMNLLRKDGCCGPCCLCCHFPCCGPLYAAQTRRAIRQKYGIREGPCSDKAVWACCWCCATCQEAKELQEHEVRKPLVGNTTQQATSTVAPPVQAMGTKPATSNGQVHGIQMNTATAP</sequence>
<proteinExistence type="predicted"/>
<keyword evidence="3" id="KW-1185">Reference proteome</keyword>
<accession>A0AAW1QDR5</accession>